<gene>
    <name evidence="2" type="ORF">HMPREF1979_00821</name>
</gene>
<name>U1QU36_9ACTO</name>
<dbReference type="Proteomes" id="UP000016536">
    <property type="component" value="Unassembled WGS sequence"/>
</dbReference>
<proteinExistence type="predicted"/>
<keyword evidence="1" id="KW-0472">Membrane</keyword>
<reference evidence="2 3" key="1">
    <citation type="submission" date="2013-08" db="EMBL/GenBank/DDBJ databases">
        <authorList>
            <person name="Weinstock G."/>
            <person name="Sodergren E."/>
            <person name="Wylie T."/>
            <person name="Fulton L."/>
            <person name="Fulton R."/>
            <person name="Fronick C."/>
            <person name="O'Laughlin M."/>
            <person name="Godfrey J."/>
            <person name="Miner T."/>
            <person name="Herter B."/>
            <person name="Appelbaum E."/>
            <person name="Cordes M."/>
            <person name="Lek S."/>
            <person name="Wollam A."/>
            <person name="Pepin K.H."/>
            <person name="Palsikar V.B."/>
            <person name="Mitreva M."/>
            <person name="Wilson R.K."/>
        </authorList>
    </citation>
    <scope>NUCLEOTIDE SEQUENCE [LARGE SCALE GENOMIC DNA]</scope>
    <source>
        <strain evidence="2 3">F0542</strain>
    </source>
</reference>
<dbReference type="EMBL" id="AWSE01000035">
    <property type="protein sequence ID" value="ERH25084.1"/>
    <property type="molecule type" value="Genomic_DNA"/>
</dbReference>
<feature type="non-terminal residue" evidence="2">
    <location>
        <position position="1"/>
    </location>
</feature>
<keyword evidence="1" id="KW-0812">Transmembrane</keyword>
<comment type="caution">
    <text evidence="2">The sequence shown here is derived from an EMBL/GenBank/DDBJ whole genome shotgun (WGS) entry which is preliminary data.</text>
</comment>
<feature type="transmembrane region" description="Helical" evidence="1">
    <location>
        <begin position="6"/>
        <end position="26"/>
    </location>
</feature>
<dbReference type="AlphaFoldDB" id="U1QU36"/>
<accession>U1QU36</accession>
<keyword evidence="1" id="KW-1133">Transmembrane helix</keyword>
<evidence type="ECO:0000256" key="1">
    <source>
        <dbReference type="SAM" id="Phobius"/>
    </source>
</evidence>
<organism evidence="2 3">
    <name type="scientific">Actinomyces johnsonii F0542</name>
    <dbReference type="NCBI Taxonomy" id="1321818"/>
    <lineage>
        <taxon>Bacteria</taxon>
        <taxon>Bacillati</taxon>
        <taxon>Actinomycetota</taxon>
        <taxon>Actinomycetes</taxon>
        <taxon>Actinomycetales</taxon>
        <taxon>Actinomycetaceae</taxon>
        <taxon>Actinomyces</taxon>
    </lineage>
</organism>
<sequence length="47" mass="5249">GLEQPVVHADVSLLGVGDAVLMGLLLPHRRVRRLNFWRVSRGTALSW</sequence>
<dbReference type="HOGENOM" id="CLU_3161315_0_0_11"/>
<protein>
    <submittedName>
        <fullName evidence="2">Uncharacterized protein</fullName>
    </submittedName>
</protein>
<keyword evidence="3" id="KW-1185">Reference proteome</keyword>
<evidence type="ECO:0000313" key="2">
    <source>
        <dbReference type="EMBL" id="ERH25084.1"/>
    </source>
</evidence>
<evidence type="ECO:0000313" key="3">
    <source>
        <dbReference type="Proteomes" id="UP000016536"/>
    </source>
</evidence>